<dbReference type="EMBL" id="JAXOVC010000002">
    <property type="protein sequence ID" value="KAK4506083.1"/>
    <property type="molecule type" value="Genomic_DNA"/>
</dbReference>
<feature type="domain" description="RING-type" evidence="15">
    <location>
        <begin position="172"/>
        <end position="443"/>
    </location>
</feature>
<name>A0ABR0EYD3_ZASCE</name>
<dbReference type="InterPro" id="IPR001841">
    <property type="entry name" value="Znf_RING"/>
</dbReference>
<evidence type="ECO:0000313" key="16">
    <source>
        <dbReference type="EMBL" id="KAK4506083.1"/>
    </source>
</evidence>
<dbReference type="PROSITE" id="PS50089">
    <property type="entry name" value="ZF_RING_2"/>
    <property type="match status" value="1"/>
</dbReference>
<dbReference type="SMART" id="SM00184">
    <property type="entry name" value="RING"/>
    <property type="match status" value="2"/>
</dbReference>
<dbReference type="PROSITE" id="PS50908">
    <property type="entry name" value="RWD"/>
    <property type="match status" value="1"/>
</dbReference>
<dbReference type="Proteomes" id="UP001305779">
    <property type="component" value="Unassembled WGS sequence"/>
</dbReference>
<dbReference type="InterPro" id="IPR044066">
    <property type="entry name" value="TRIAD_supradom"/>
</dbReference>
<dbReference type="InterPro" id="IPR006575">
    <property type="entry name" value="RWD_dom"/>
</dbReference>
<proteinExistence type="inferred from homology"/>
<reference evidence="16 17" key="1">
    <citation type="journal article" date="2023" name="G3 (Bethesda)">
        <title>A chromosome-level genome assembly of Zasmidium syzygii isolated from banana leaves.</title>
        <authorList>
            <person name="van Westerhoven A.C."/>
            <person name="Mehrabi R."/>
            <person name="Talebi R."/>
            <person name="Steentjes M.B.F."/>
            <person name="Corcolon B."/>
            <person name="Chong P.A."/>
            <person name="Kema G.H.J."/>
            <person name="Seidl M.F."/>
        </authorList>
    </citation>
    <scope>NUCLEOTIDE SEQUENCE [LARGE SCALE GENOMIC DNA]</scope>
    <source>
        <strain evidence="16 17">P124</strain>
    </source>
</reference>
<evidence type="ECO:0000256" key="6">
    <source>
        <dbReference type="ARBA" id="ARBA00022737"/>
    </source>
</evidence>
<evidence type="ECO:0000256" key="5">
    <source>
        <dbReference type="ARBA" id="ARBA00022723"/>
    </source>
</evidence>
<sequence length="622" mass="69794">MDDERTEELGSLTAIFPELIIDPTNPFTATLELPIAPTTPLLARFIPASTSETESAHVEKDVRLTQLPPLTLHLNLPESYPNDAPPKVELKAQYDWLPKEKLAELEAEVASLWEEYGHCQILFSYIDYVQQAAERGFDFHQSAAGCLVLQADQESKLVAFAAQKEQENFNKGTYDCGICLEPKKGSACHRMKRCGHVFCKSCLKDFYNNAITEGNVTGVECLDPDCGALDANGRRMRVKKHRLVHPRELLAMGIEEPMVRRYVEMKRKKKLETDKMTVYCPRTWCNGPAKSKKYPPIPADLTTYVDNEISDDSDDANDIPAAPATDPAIMKVIDDVDRLAVCEKCELAFCRVCYNGWHGHYVHCRPRNPGELTAEEKASYDYIAKHTTPCSYCSAPSSKTHGCNHMTCKRCLTHFCYLCGAYLDGQNPYVHFNTAGTTCYQRLWDFEEGDEGQAPRDERGLVAPQAPEFADEDEDDAAEAAAARAQAEENNRIIFPAAPAAAPRNDNPIMVAMAQFDWLAVLNEEEEEPPRNARERVARRHRDRLARNPPGRGAAQAVRNHERGRGGGRRGGQAGGGNRQELEQRQQAELQRFLAMAARDEEEGWDSDELGNDDEDFVIPRR</sequence>
<evidence type="ECO:0000256" key="9">
    <source>
        <dbReference type="ARBA" id="ARBA00022833"/>
    </source>
</evidence>
<evidence type="ECO:0000256" key="12">
    <source>
        <dbReference type="SAM" id="MobiDB-lite"/>
    </source>
</evidence>
<evidence type="ECO:0000256" key="11">
    <source>
        <dbReference type="PROSITE-ProRule" id="PRU00175"/>
    </source>
</evidence>
<evidence type="ECO:0000256" key="4">
    <source>
        <dbReference type="ARBA" id="ARBA00022679"/>
    </source>
</evidence>
<evidence type="ECO:0000259" key="13">
    <source>
        <dbReference type="PROSITE" id="PS50089"/>
    </source>
</evidence>
<evidence type="ECO:0000256" key="7">
    <source>
        <dbReference type="ARBA" id="ARBA00022771"/>
    </source>
</evidence>
<dbReference type="InterPro" id="IPR016135">
    <property type="entry name" value="UBQ-conjugating_enzyme/RWD"/>
</dbReference>
<feature type="region of interest" description="Disordered" evidence="12">
    <location>
        <begin position="525"/>
        <end position="622"/>
    </location>
</feature>
<comment type="pathway">
    <text evidence="2">Protein modification; protein ubiquitination.</text>
</comment>
<dbReference type="CDD" id="cd23134">
    <property type="entry name" value="RING-HC_ITT1-like"/>
    <property type="match status" value="1"/>
</dbReference>
<accession>A0ABR0EYD3</accession>
<keyword evidence="4" id="KW-0808">Transferase</keyword>
<evidence type="ECO:0000256" key="8">
    <source>
        <dbReference type="ARBA" id="ARBA00022786"/>
    </source>
</evidence>
<feature type="domain" description="RING-type" evidence="13">
    <location>
        <begin position="176"/>
        <end position="221"/>
    </location>
</feature>
<dbReference type="PROSITE" id="PS51873">
    <property type="entry name" value="TRIAD"/>
    <property type="match status" value="1"/>
</dbReference>
<feature type="domain" description="RWD" evidence="14">
    <location>
        <begin position="7"/>
        <end position="136"/>
    </location>
</feature>
<dbReference type="InterPro" id="IPR031127">
    <property type="entry name" value="E3_UB_ligase_RBR"/>
</dbReference>
<dbReference type="Gene3D" id="1.20.120.1750">
    <property type="match status" value="1"/>
</dbReference>
<dbReference type="Gene3D" id="3.30.40.10">
    <property type="entry name" value="Zinc/RING finger domain, C3HC4 (zinc finger)"/>
    <property type="match status" value="1"/>
</dbReference>
<dbReference type="CDD" id="cd20354">
    <property type="entry name" value="Rcat_RBR_RNF14"/>
    <property type="match status" value="1"/>
</dbReference>
<dbReference type="InterPro" id="IPR013083">
    <property type="entry name" value="Znf_RING/FYVE/PHD"/>
</dbReference>
<evidence type="ECO:0000259" key="15">
    <source>
        <dbReference type="PROSITE" id="PS51873"/>
    </source>
</evidence>
<evidence type="ECO:0000259" key="14">
    <source>
        <dbReference type="PROSITE" id="PS50908"/>
    </source>
</evidence>
<keyword evidence="8" id="KW-0833">Ubl conjugation pathway</keyword>
<dbReference type="SUPFAM" id="SSF57850">
    <property type="entry name" value="RING/U-box"/>
    <property type="match status" value="2"/>
</dbReference>
<evidence type="ECO:0000256" key="10">
    <source>
        <dbReference type="ARBA" id="ARBA00044508"/>
    </source>
</evidence>
<keyword evidence="9" id="KW-0862">Zinc</keyword>
<comment type="similarity">
    <text evidence="10">Belongs to the RBR family. RNF14 subfamily.</text>
</comment>
<keyword evidence="17" id="KW-1185">Reference proteome</keyword>
<evidence type="ECO:0000256" key="1">
    <source>
        <dbReference type="ARBA" id="ARBA00001798"/>
    </source>
</evidence>
<keyword evidence="6" id="KW-0677">Repeat</keyword>
<dbReference type="PROSITE" id="PS00518">
    <property type="entry name" value="ZF_RING_1"/>
    <property type="match status" value="1"/>
</dbReference>
<evidence type="ECO:0000256" key="2">
    <source>
        <dbReference type="ARBA" id="ARBA00004906"/>
    </source>
</evidence>
<dbReference type="InterPro" id="IPR017907">
    <property type="entry name" value="Znf_RING_CS"/>
</dbReference>
<dbReference type="EC" id="2.3.2.31" evidence="3"/>
<dbReference type="CDD" id="cd23820">
    <property type="entry name" value="RWD_RNF14"/>
    <property type="match status" value="1"/>
</dbReference>
<evidence type="ECO:0000256" key="3">
    <source>
        <dbReference type="ARBA" id="ARBA00012251"/>
    </source>
</evidence>
<dbReference type="Pfam" id="PF05773">
    <property type="entry name" value="RWD"/>
    <property type="match status" value="1"/>
</dbReference>
<dbReference type="Pfam" id="PF22191">
    <property type="entry name" value="IBR_1"/>
    <property type="match status" value="1"/>
</dbReference>
<feature type="compositionally biased region" description="Gly residues" evidence="12">
    <location>
        <begin position="569"/>
        <end position="578"/>
    </location>
</feature>
<gene>
    <name evidence="16" type="ORF">PRZ48_004048</name>
</gene>
<comment type="caution">
    <text evidence="16">The sequence shown here is derived from an EMBL/GenBank/DDBJ whole genome shotgun (WGS) entry which is preliminary data.</text>
</comment>
<keyword evidence="5" id="KW-0479">Metal-binding</keyword>
<dbReference type="Gene3D" id="3.10.110.10">
    <property type="entry name" value="Ubiquitin Conjugating Enzyme"/>
    <property type="match status" value="1"/>
</dbReference>
<dbReference type="Pfam" id="PF01485">
    <property type="entry name" value="IBR"/>
    <property type="match status" value="1"/>
</dbReference>
<organism evidence="16 17">
    <name type="scientific">Zasmidium cellare</name>
    <name type="common">Wine cellar mold</name>
    <name type="synonym">Racodium cellare</name>
    <dbReference type="NCBI Taxonomy" id="395010"/>
    <lineage>
        <taxon>Eukaryota</taxon>
        <taxon>Fungi</taxon>
        <taxon>Dikarya</taxon>
        <taxon>Ascomycota</taxon>
        <taxon>Pezizomycotina</taxon>
        <taxon>Dothideomycetes</taxon>
        <taxon>Dothideomycetidae</taxon>
        <taxon>Mycosphaerellales</taxon>
        <taxon>Mycosphaerellaceae</taxon>
        <taxon>Zasmidium</taxon>
    </lineage>
</organism>
<feature type="compositionally biased region" description="Acidic residues" evidence="12">
    <location>
        <begin position="600"/>
        <end position="622"/>
    </location>
</feature>
<dbReference type="SMART" id="SM00591">
    <property type="entry name" value="RWD"/>
    <property type="match status" value="1"/>
</dbReference>
<dbReference type="SUPFAM" id="SSF54495">
    <property type="entry name" value="UBC-like"/>
    <property type="match status" value="1"/>
</dbReference>
<comment type="catalytic activity">
    <reaction evidence="1">
        <text>[E2 ubiquitin-conjugating enzyme]-S-ubiquitinyl-L-cysteine + [acceptor protein]-L-lysine = [E2 ubiquitin-conjugating enzyme]-L-cysteine + [acceptor protein]-N(6)-ubiquitinyl-L-lysine.</text>
        <dbReference type="EC" id="2.3.2.31"/>
    </reaction>
</comment>
<dbReference type="PANTHER" id="PTHR11685">
    <property type="entry name" value="RBR FAMILY RING FINGER AND IBR DOMAIN-CONTAINING"/>
    <property type="match status" value="1"/>
</dbReference>
<evidence type="ECO:0000313" key="17">
    <source>
        <dbReference type="Proteomes" id="UP001305779"/>
    </source>
</evidence>
<protein>
    <recommendedName>
        <fullName evidence="3">RBR-type E3 ubiquitin transferase</fullName>
        <ecNumber evidence="3">2.3.2.31</ecNumber>
    </recommendedName>
</protein>
<dbReference type="InterPro" id="IPR002867">
    <property type="entry name" value="IBR_dom"/>
</dbReference>
<dbReference type="InterPro" id="IPR047548">
    <property type="entry name" value="Rcat_RBR_RNF14"/>
</dbReference>
<dbReference type="SMART" id="SM00647">
    <property type="entry name" value="IBR"/>
    <property type="match status" value="2"/>
</dbReference>
<keyword evidence="7 11" id="KW-0863">Zinc-finger</keyword>